<sequence>MPKGKLPQPFLRIKKRHEKFFNAVEELGKVAKQEGPLDEKTIHLVQLAAAATIHSEGAVHSHVRRALEAGVTPEAIYHALLLLTSTIGFPTVIAAVTWAEDVIKGKKRQNTLK</sequence>
<dbReference type="GO" id="GO:0051920">
    <property type="term" value="F:peroxiredoxin activity"/>
    <property type="evidence" value="ECO:0007669"/>
    <property type="project" value="InterPro"/>
</dbReference>
<dbReference type="PANTHER" id="PTHR33930:SF2">
    <property type="entry name" value="BLR3452 PROTEIN"/>
    <property type="match status" value="1"/>
</dbReference>
<feature type="domain" description="Carboxymuconolactone decarboxylase-like" evidence="2">
    <location>
        <begin position="19"/>
        <end position="101"/>
    </location>
</feature>
<evidence type="ECO:0000313" key="3">
    <source>
        <dbReference type="EMBL" id="KKO18714.1"/>
    </source>
</evidence>
<proteinExistence type="predicted"/>
<keyword evidence="4" id="KW-1185">Reference proteome</keyword>
<reference evidence="3 4" key="1">
    <citation type="journal article" date="2013" name="BMC Microbiol.">
        <title>Identification of the type II cytochrome c maturation pathway in anammox bacteria by comparative genomics.</title>
        <authorList>
            <person name="Ferousi C."/>
            <person name="Speth D.R."/>
            <person name="Reimann J."/>
            <person name="Op den Camp H.J."/>
            <person name="Allen J.W."/>
            <person name="Keltjens J.T."/>
            <person name="Jetten M.S."/>
        </authorList>
    </citation>
    <scope>NUCLEOTIDE SEQUENCE [LARGE SCALE GENOMIC DNA]</scope>
    <source>
        <strain evidence="3">RU1</strain>
    </source>
</reference>
<evidence type="ECO:0000256" key="1">
    <source>
        <dbReference type="SAM" id="Phobius"/>
    </source>
</evidence>
<dbReference type="EMBL" id="LAQJ01000239">
    <property type="protein sequence ID" value="KKO18714.1"/>
    <property type="molecule type" value="Genomic_DNA"/>
</dbReference>
<dbReference type="Proteomes" id="UP000034954">
    <property type="component" value="Unassembled WGS sequence"/>
</dbReference>
<dbReference type="Pfam" id="PF02627">
    <property type="entry name" value="CMD"/>
    <property type="match status" value="1"/>
</dbReference>
<dbReference type="Gene3D" id="1.20.1290.10">
    <property type="entry name" value="AhpD-like"/>
    <property type="match status" value="1"/>
</dbReference>
<dbReference type="SUPFAM" id="SSF69118">
    <property type="entry name" value="AhpD-like"/>
    <property type="match status" value="1"/>
</dbReference>
<feature type="transmembrane region" description="Helical" evidence="1">
    <location>
        <begin position="75"/>
        <end position="99"/>
    </location>
</feature>
<evidence type="ECO:0000259" key="2">
    <source>
        <dbReference type="Pfam" id="PF02627"/>
    </source>
</evidence>
<organism evidence="3 4">
    <name type="scientific">Candidatus Brocadia fulgida</name>
    <dbReference type="NCBI Taxonomy" id="380242"/>
    <lineage>
        <taxon>Bacteria</taxon>
        <taxon>Pseudomonadati</taxon>
        <taxon>Planctomycetota</taxon>
        <taxon>Candidatus Brocadiia</taxon>
        <taxon>Candidatus Brocadiales</taxon>
        <taxon>Candidatus Brocadiaceae</taxon>
        <taxon>Candidatus Brocadia</taxon>
    </lineage>
</organism>
<dbReference type="PANTHER" id="PTHR33930">
    <property type="entry name" value="ALKYL HYDROPEROXIDE REDUCTASE AHPD"/>
    <property type="match status" value="1"/>
</dbReference>
<dbReference type="InterPro" id="IPR003779">
    <property type="entry name" value="CMD-like"/>
</dbReference>
<evidence type="ECO:0000313" key="4">
    <source>
        <dbReference type="Proteomes" id="UP000034954"/>
    </source>
</evidence>
<protein>
    <recommendedName>
        <fullName evidence="2">Carboxymuconolactone decarboxylase-like domain-containing protein</fullName>
    </recommendedName>
</protein>
<name>A0A0M2UW38_9BACT</name>
<keyword evidence="1" id="KW-0812">Transmembrane</keyword>
<dbReference type="AlphaFoldDB" id="A0A0M2UW38"/>
<keyword evidence="1" id="KW-0472">Membrane</keyword>
<dbReference type="InterPro" id="IPR029032">
    <property type="entry name" value="AhpD-like"/>
</dbReference>
<gene>
    <name evidence="3" type="ORF">BROFUL_02593</name>
</gene>
<comment type="caution">
    <text evidence="3">The sequence shown here is derived from an EMBL/GenBank/DDBJ whole genome shotgun (WGS) entry which is preliminary data.</text>
</comment>
<accession>A0A0M2UW38</accession>
<keyword evidence="1" id="KW-1133">Transmembrane helix</keyword>